<comment type="caution">
    <text evidence="2">The sequence shown here is derived from an EMBL/GenBank/DDBJ whole genome shotgun (WGS) entry which is preliminary data.</text>
</comment>
<feature type="signal peptide" evidence="1">
    <location>
        <begin position="1"/>
        <end position="26"/>
    </location>
</feature>
<evidence type="ECO:0000313" key="3">
    <source>
        <dbReference type="Proteomes" id="UP000811609"/>
    </source>
</evidence>
<dbReference type="Proteomes" id="UP000811609">
    <property type="component" value="Chromosome 1"/>
</dbReference>
<keyword evidence="3" id="KW-1185">Reference proteome</keyword>
<name>A0A8T1RH08_CARIL</name>
<proteinExistence type="predicted"/>
<reference evidence="2" key="1">
    <citation type="submission" date="2020-12" db="EMBL/GenBank/DDBJ databases">
        <title>WGS assembly of Carya illinoinensis cv. Pawnee.</title>
        <authorList>
            <person name="Platts A."/>
            <person name="Shu S."/>
            <person name="Wright S."/>
            <person name="Barry K."/>
            <person name="Edger P."/>
            <person name="Pires J.C."/>
            <person name="Schmutz J."/>
        </authorList>
    </citation>
    <scope>NUCLEOTIDE SEQUENCE</scope>
    <source>
        <tissue evidence="2">Leaf</tissue>
    </source>
</reference>
<sequence length="57" mass="6506">MENFNDKATLSQTLFFFFSFFLVADCSNSKFRGGNAIDLTSYPCEYTPIKISLNLTH</sequence>
<evidence type="ECO:0000313" key="2">
    <source>
        <dbReference type="EMBL" id="KAG6666126.1"/>
    </source>
</evidence>
<keyword evidence="1" id="KW-0732">Signal</keyword>
<protein>
    <submittedName>
        <fullName evidence="2">Uncharacterized protein</fullName>
    </submittedName>
</protein>
<gene>
    <name evidence="2" type="ORF">CIPAW_01G008900</name>
</gene>
<feature type="chain" id="PRO_5035819151" evidence="1">
    <location>
        <begin position="27"/>
        <end position="57"/>
    </location>
</feature>
<dbReference type="AlphaFoldDB" id="A0A8T1RH08"/>
<dbReference type="EMBL" id="CM031809">
    <property type="protein sequence ID" value="KAG6666126.1"/>
    <property type="molecule type" value="Genomic_DNA"/>
</dbReference>
<evidence type="ECO:0000256" key="1">
    <source>
        <dbReference type="SAM" id="SignalP"/>
    </source>
</evidence>
<accession>A0A8T1RH08</accession>
<organism evidence="2 3">
    <name type="scientific">Carya illinoinensis</name>
    <name type="common">Pecan</name>
    <dbReference type="NCBI Taxonomy" id="32201"/>
    <lineage>
        <taxon>Eukaryota</taxon>
        <taxon>Viridiplantae</taxon>
        <taxon>Streptophyta</taxon>
        <taxon>Embryophyta</taxon>
        <taxon>Tracheophyta</taxon>
        <taxon>Spermatophyta</taxon>
        <taxon>Magnoliopsida</taxon>
        <taxon>eudicotyledons</taxon>
        <taxon>Gunneridae</taxon>
        <taxon>Pentapetalae</taxon>
        <taxon>rosids</taxon>
        <taxon>fabids</taxon>
        <taxon>Fagales</taxon>
        <taxon>Juglandaceae</taxon>
        <taxon>Carya</taxon>
    </lineage>
</organism>